<evidence type="ECO:0000256" key="2">
    <source>
        <dbReference type="SAM" id="Phobius"/>
    </source>
</evidence>
<gene>
    <name evidence="3" type="ORF">BCM14_2430</name>
</gene>
<accession>A0A2T0XEE1</accession>
<name>A0A2T0XEE1_9BURK</name>
<dbReference type="EMBL" id="PVTV01000015">
    <property type="protein sequence ID" value="PRY97285.1"/>
    <property type="molecule type" value="Genomic_DNA"/>
</dbReference>
<keyword evidence="4" id="KW-1185">Reference proteome</keyword>
<proteinExistence type="predicted"/>
<organism evidence="3 4">
    <name type="scientific">Jezberella montanilacus</name>
    <dbReference type="NCBI Taxonomy" id="323426"/>
    <lineage>
        <taxon>Bacteria</taxon>
        <taxon>Pseudomonadati</taxon>
        <taxon>Pseudomonadota</taxon>
        <taxon>Betaproteobacteria</taxon>
        <taxon>Burkholderiales</taxon>
        <taxon>Alcaligenaceae</taxon>
        <taxon>Jezberella</taxon>
    </lineage>
</organism>
<evidence type="ECO:0000313" key="3">
    <source>
        <dbReference type="EMBL" id="PRY97285.1"/>
    </source>
</evidence>
<feature type="transmembrane region" description="Helical" evidence="2">
    <location>
        <begin position="12"/>
        <end position="30"/>
    </location>
</feature>
<dbReference type="Proteomes" id="UP000238308">
    <property type="component" value="Unassembled WGS sequence"/>
</dbReference>
<dbReference type="Pfam" id="PF10721">
    <property type="entry name" value="DUF2514"/>
    <property type="match status" value="1"/>
</dbReference>
<keyword evidence="2" id="KW-0472">Membrane</keyword>
<keyword evidence="2" id="KW-1133">Transmembrane helix</keyword>
<dbReference type="AlphaFoldDB" id="A0A2T0XEE1"/>
<protein>
    <submittedName>
        <fullName evidence="3">Uncharacterized protein</fullName>
    </submittedName>
</protein>
<reference evidence="3 4" key="1">
    <citation type="submission" date="2018-03" db="EMBL/GenBank/DDBJ databases">
        <title>Genomic Encyclopedia of Type Strains, Phase III (KMG-III): the genomes of soil and plant-associated and newly described type strains.</title>
        <authorList>
            <person name="Whitman W."/>
        </authorList>
    </citation>
    <scope>NUCLEOTIDE SEQUENCE [LARGE SCALE GENOMIC DNA]</scope>
    <source>
        <strain evidence="3 4">MWH-P2sevCIIIb</strain>
    </source>
</reference>
<keyword evidence="2" id="KW-0812">Transmembrane</keyword>
<comment type="caution">
    <text evidence="3">The sequence shown here is derived from an EMBL/GenBank/DDBJ whole genome shotgun (WGS) entry which is preliminary data.</text>
</comment>
<evidence type="ECO:0000313" key="4">
    <source>
        <dbReference type="Proteomes" id="UP000238308"/>
    </source>
</evidence>
<dbReference type="InterPro" id="IPR019659">
    <property type="entry name" value="DUF2514"/>
</dbReference>
<feature type="coiled-coil region" evidence="1">
    <location>
        <begin position="53"/>
        <end position="112"/>
    </location>
</feature>
<sequence>MNPMLWPRVYRWGLYAALVCGLLIAVELWQRTIEQRGYDRARAEFAQQAILASESARQRERDLQQQVKDAENEAKQREVVILADTTAVRTERDRLRSEIAASRNRMSAATADAVRKHASTLSTVFEECAGQLEDMARSAAGHASDSLMYQEGWIK</sequence>
<evidence type="ECO:0000256" key="1">
    <source>
        <dbReference type="SAM" id="Coils"/>
    </source>
</evidence>
<keyword evidence="1" id="KW-0175">Coiled coil</keyword>